<feature type="signal peptide" evidence="1">
    <location>
        <begin position="1"/>
        <end position="24"/>
    </location>
</feature>
<gene>
    <name evidence="2" type="ORF">D915_004813</name>
</gene>
<protein>
    <submittedName>
        <fullName evidence="2">Uncharacterized protein</fullName>
    </submittedName>
</protein>
<proteinExistence type="predicted"/>
<dbReference type="AlphaFoldDB" id="A0A4E0R725"/>
<reference evidence="2" key="1">
    <citation type="submission" date="2019-03" db="EMBL/GenBank/DDBJ databases">
        <title>Improved annotation for the trematode Fasciola hepatica.</title>
        <authorList>
            <person name="Choi Y.-J."/>
            <person name="Martin J."/>
            <person name="Mitreva M."/>
        </authorList>
    </citation>
    <scope>NUCLEOTIDE SEQUENCE [LARGE SCALE GENOMIC DNA]</scope>
</reference>
<organism evidence="2 3">
    <name type="scientific">Fasciola hepatica</name>
    <name type="common">Liver fluke</name>
    <dbReference type="NCBI Taxonomy" id="6192"/>
    <lineage>
        <taxon>Eukaryota</taxon>
        <taxon>Metazoa</taxon>
        <taxon>Spiralia</taxon>
        <taxon>Lophotrochozoa</taxon>
        <taxon>Platyhelminthes</taxon>
        <taxon>Trematoda</taxon>
        <taxon>Digenea</taxon>
        <taxon>Plagiorchiida</taxon>
        <taxon>Echinostomata</taxon>
        <taxon>Echinostomatoidea</taxon>
        <taxon>Fasciolidae</taxon>
        <taxon>Fasciola</taxon>
    </lineage>
</organism>
<comment type="caution">
    <text evidence="2">The sequence shown here is derived from an EMBL/GenBank/DDBJ whole genome shotgun (WGS) entry which is preliminary data.</text>
</comment>
<keyword evidence="3" id="KW-1185">Reference proteome</keyword>
<feature type="chain" id="PRO_5020024611" evidence="1">
    <location>
        <begin position="25"/>
        <end position="295"/>
    </location>
</feature>
<dbReference type="EMBL" id="JXXN02001605">
    <property type="protein sequence ID" value="THD24429.1"/>
    <property type="molecule type" value="Genomic_DNA"/>
</dbReference>
<evidence type="ECO:0000313" key="2">
    <source>
        <dbReference type="EMBL" id="THD24429.1"/>
    </source>
</evidence>
<evidence type="ECO:0000256" key="1">
    <source>
        <dbReference type="SAM" id="SignalP"/>
    </source>
</evidence>
<dbReference type="Proteomes" id="UP000230066">
    <property type="component" value="Unassembled WGS sequence"/>
</dbReference>
<keyword evidence="1" id="KW-0732">Signal</keyword>
<evidence type="ECO:0000313" key="3">
    <source>
        <dbReference type="Proteomes" id="UP000230066"/>
    </source>
</evidence>
<accession>A0A4E0R725</accession>
<sequence>MKMHSFFPYSILTVLCSLLLCTSSKQYFGVEDTNTGYHFYDVDIQTNVLQGYIYRRGKVVRRMAPSEVETVQQELEYMMDRIYRELTGGKLQNCCKVIHVKNDSIGFFVEMVLPEGTNSSAAVEQLELHNAVLKMGLEIANSDHVELLIYGLVYNNEQVVPWSEEYKNVCGASYEQVTSELKKLIQSALGNGSNFSSTITEKLNKGRRYGYRYDSTSSPTTQTSIDFRRARLCPFQSMLAARVTIDVSDEVIKKLDRSEVYKEISEAIFAEGIRHITTDHFTFLRTGNRHTIVDC</sequence>
<name>A0A4E0R725_FASHE</name>